<evidence type="ECO:0000313" key="6">
    <source>
        <dbReference type="Proteomes" id="UP000186698"/>
    </source>
</evidence>
<feature type="transmembrane region" description="Helical" evidence="5">
    <location>
        <begin position="195"/>
        <end position="219"/>
    </location>
</feature>
<dbReference type="RefSeq" id="XP_041433102.1">
    <property type="nucleotide sequence ID" value="XM_041577168.1"/>
</dbReference>
<keyword evidence="3 5" id="KW-1133">Transmembrane helix</keyword>
<keyword evidence="6" id="KW-1185">Reference proteome</keyword>
<evidence type="ECO:0000256" key="1">
    <source>
        <dbReference type="ARBA" id="ARBA00004141"/>
    </source>
</evidence>
<dbReference type="OrthoDB" id="9626630at2759"/>
<evidence type="ECO:0000256" key="4">
    <source>
        <dbReference type="ARBA" id="ARBA00023136"/>
    </source>
</evidence>
<accession>A0A8J1LU81</accession>
<dbReference type="InterPro" id="IPR039951">
    <property type="entry name" value="TMEM114/TMEM235"/>
</dbReference>
<feature type="transmembrane region" description="Helical" evidence="5">
    <location>
        <begin position="117"/>
        <end position="137"/>
    </location>
</feature>
<dbReference type="PANTHER" id="PTHR20516">
    <property type="entry name" value="TRANSMEMBRANE PROTEIN 114/235 FAMILY MEMBER"/>
    <property type="match status" value="1"/>
</dbReference>
<comment type="subcellular location">
    <subcellularLocation>
        <location evidence="1">Membrane</location>
        <topology evidence="1">Multi-pass membrane protein</topology>
    </subcellularLocation>
</comment>
<gene>
    <name evidence="7" type="primary">tmem114.L</name>
</gene>
<sequence length="233" mass="25717">MKLKLSMLSVFVAVVGILSFISLVVAIGTDFWYIIDASRLEKITNFSDPLSSHSGLWRMCKFKNKCLPLINPFRLGNLNFTDSQKQLLTCLKRLAKMTNGSDEGEGLSRHSGMHGTLVILLPLSLILMIFGGMTGFVSILARAYLLLLLTGMLFLFGALVTLTGISIYIAYSAAAFKDAVCILGNKILEDIDIRFGWSLALAWISFITELLTGMAFLVAARVTGLKRRREQVI</sequence>
<evidence type="ECO:0000256" key="3">
    <source>
        <dbReference type="ARBA" id="ARBA00022989"/>
    </source>
</evidence>
<keyword evidence="2 5" id="KW-0812">Transmembrane</keyword>
<reference evidence="7" key="1">
    <citation type="submission" date="2025-08" db="UniProtKB">
        <authorList>
            <consortium name="RefSeq"/>
        </authorList>
    </citation>
    <scope>IDENTIFICATION</scope>
    <source>
        <strain evidence="7">J_2021</strain>
        <tissue evidence="7">Erythrocytes</tissue>
    </source>
</reference>
<evidence type="ECO:0000256" key="2">
    <source>
        <dbReference type="ARBA" id="ARBA00022692"/>
    </source>
</evidence>
<feature type="transmembrane region" description="Helical" evidence="5">
    <location>
        <begin position="144"/>
        <end position="171"/>
    </location>
</feature>
<dbReference type="InterPro" id="IPR004031">
    <property type="entry name" value="PMP22/EMP/MP20/Claudin"/>
</dbReference>
<dbReference type="GO" id="GO:0016324">
    <property type="term" value="C:apical plasma membrane"/>
    <property type="evidence" value="ECO:0000318"/>
    <property type="project" value="GO_Central"/>
</dbReference>
<dbReference type="CTD" id="108701512"/>
<dbReference type="Pfam" id="PF13903">
    <property type="entry name" value="Claudin_2"/>
    <property type="match status" value="1"/>
</dbReference>
<dbReference type="Proteomes" id="UP000186698">
    <property type="component" value="Chromosome 9_10L"/>
</dbReference>
<evidence type="ECO:0000256" key="5">
    <source>
        <dbReference type="SAM" id="Phobius"/>
    </source>
</evidence>
<dbReference type="GeneID" id="108701512"/>
<protein>
    <submittedName>
        <fullName evidence="7">Transmembrane protein 114 isoform X1</fullName>
    </submittedName>
</protein>
<evidence type="ECO:0000313" key="7">
    <source>
        <dbReference type="RefSeq" id="XP_041433102.1"/>
    </source>
</evidence>
<name>A0A8J1LU81_XENLA</name>
<keyword evidence="4 5" id="KW-0472">Membrane</keyword>
<proteinExistence type="predicted"/>
<dbReference type="Gene3D" id="1.20.140.150">
    <property type="match status" value="1"/>
</dbReference>
<dbReference type="AlphaFoldDB" id="A0A8J1LU81"/>
<organism evidence="6 7">
    <name type="scientific">Xenopus laevis</name>
    <name type="common">African clawed frog</name>
    <dbReference type="NCBI Taxonomy" id="8355"/>
    <lineage>
        <taxon>Eukaryota</taxon>
        <taxon>Metazoa</taxon>
        <taxon>Chordata</taxon>
        <taxon>Craniata</taxon>
        <taxon>Vertebrata</taxon>
        <taxon>Euteleostomi</taxon>
        <taxon>Amphibia</taxon>
        <taxon>Batrachia</taxon>
        <taxon>Anura</taxon>
        <taxon>Pipoidea</taxon>
        <taxon>Pipidae</taxon>
        <taxon>Xenopodinae</taxon>
        <taxon>Xenopus</taxon>
        <taxon>Xenopus</taxon>
    </lineage>
</organism>
<dbReference type="PANTHER" id="PTHR20516:SF2">
    <property type="entry name" value="TRANSMEMBRANE PROTEIN 114"/>
    <property type="match status" value="1"/>
</dbReference>